<dbReference type="GO" id="GO:0000272">
    <property type="term" value="P:polysaccharide catabolic process"/>
    <property type="evidence" value="ECO:0007669"/>
    <property type="project" value="UniProtKB-KW"/>
</dbReference>
<evidence type="ECO:0000313" key="4">
    <source>
        <dbReference type="EMBL" id="TCO62276.1"/>
    </source>
</evidence>
<evidence type="ECO:0000256" key="1">
    <source>
        <dbReference type="ARBA" id="ARBA00023295"/>
    </source>
</evidence>
<dbReference type="GO" id="GO:0016798">
    <property type="term" value="F:hydrolase activity, acting on glycosyl bonds"/>
    <property type="evidence" value="ECO:0007669"/>
    <property type="project" value="UniProtKB-KW"/>
</dbReference>
<evidence type="ECO:0000313" key="5">
    <source>
        <dbReference type="Proteomes" id="UP000295680"/>
    </source>
</evidence>
<keyword evidence="2" id="KW-0119">Carbohydrate metabolism</keyword>
<dbReference type="InterPro" id="IPR013783">
    <property type="entry name" value="Ig-like_fold"/>
</dbReference>
<feature type="domain" description="Fibronectin type-III" evidence="3">
    <location>
        <begin position="379"/>
        <end position="473"/>
    </location>
</feature>
<dbReference type="AlphaFoldDB" id="A0A4R2JY27"/>
<gene>
    <name evidence="4" type="ORF">EV192_102413</name>
</gene>
<dbReference type="SUPFAM" id="SSF49265">
    <property type="entry name" value="Fibronectin type III"/>
    <property type="match status" value="1"/>
</dbReference>
<keyword evidence="1" id="KW-0378">Hydrolase</keyword>
<dbReference type="PROSITE" id="PS50853">
    <property type="entry name" value="FN3"/>
    <property type="match status" value="1"/>
</dbReference>
<comment type="caution">
    <text evidence="4">The sequence shown here is derived from an EMBL/GenBank/DDBJ whole genome shotgun (WGS) entry which is preliminary data.</text>
</comment>
<dbReference type="EMBL" id="SLWS01000002">
    <property type="protein sequence ID" value="TCO62276.1"/>
    <property type="molecule type" value="Genomic_DNA"/>
</dbReference>
<sequence length="822" mass="85830">MVASAVVAPATAHASAPYPPPGGLYTALPTPSRILDTRTATGGHRGQVRPDEVITVAVPGLPADATGAVINLTGTGGTAPTFLSVFPDTFAQTSTLNLATGQTAAVSAFVALGANRTIKILNSQGSVDVVADLTGYFATGSGSGFIAAAGQRLFDSRWSGPDSHPLGPGEVVTIPVRDRWETPPGVTAVVVNVTGVTPTAATYLAATPDGAAGTSTLNLDPGAIRANLAVVGIGADGAIRVRNSQGSTHVVVDVQGWFSPRSNSRYAATSPRRVLDTRNFDSPLPGGVSTSKLYWPNVLPAVPQTIDATVFNLTGVLPTANTYLAVDSGRTTSNVNLAAGSIVPNVVVSPKQDHLWLYNAVGTTDALVDLTGYFYTPKLPSATKTYFAKLVLGEKAALVQWYRPDDDGDAPVTSYTITAQPGGASVTVDASRYEVVLPGLSDYVKYTILVTANNIYGSSPPSVAGVVMPVPVTRVDVDAHGVPGSARSLLVAISGDGRYALITTASNNTLVPEPSRTSEPAGSRLLRKDLTTGEVIVVDGMDSGTAFRRWPAAISQDGSVVAYAHRDPSGPQTLSVRDLTSGTSQVVATTGVNRVQLSPDGRWTSWGSTDSNARGTIYRADWRAGQVTQVAGCDSSCDIRPGFAVSDDATKYVFEYPYTVARRSQLNLLDTVSGQIRSVAASLGHFGFAISGDGQSIVYSPDGDVNPSPAPLTRIATTPGANPVPVRPTKDDYVHIQDLSVSRDGNTSAGCYVGLEDYSHNVPDLTEVYDQQSQRELVLPVPVCSYGSPDTKPALSEDGSTVAFDTMDKGLYAVSVARWRDQ</sequence>
<dbReference type="Gene3D" id="2.60.40.10">
    <property type="entry name" value="Immunoglobulins"/>
    <property type="match status" value="1"/>
</dbReference>
<dbReference type="Pfam" id="PF00041">
    <property type="entry name" value="fn3"/>
    <property type="match status" value="1"/>
</dbReference>
<dbReference type="Gene3D" id="2.120.10.30">
    <property type="entry name" value="TolB, C-terminal domain"/>
    <property type="match status" value="1"/>
</dbReference>
<organism evidence="4 5">
    <name type="scientific">Actinocrispum wychmicini</name>
    <dbReference type="NCBI Taxonomy" id="1213861"/>
    <lineage>
        <taxon>Bacteria</taxon>
        <taxon>Bacillati</taxon>
        <taxon>Actinomycetota</taxon>
        <taxon>Actinomycetes</taxon>
        <taxon>Pseudonocardiales</taxon>
        <taxon>Pseudonocardiaceae</taxon>
        <taxon>Actinocrispum</taxon>
    </lineage>
</organism>
<keyword evidence="2" id="KW-0624">Polysaccharide degradation</keyword>
<proteinExistence type="predicted"/>
<dbReference type="InterPro" id="IPR011042">
    <property type="entry name" value="6-blade_b-propeller_TolB-like"/>
</dbReference>
<dbReference type="InterPro" id="IPR003961">
    <property type="entry name" value="FN3_dom"/>
</dbReference>
<evidence type="ECO:0000259" key="3">
    <source>
        <dbReference type="PROSITE" id="PS50853"/>
    </source>
</evidence>
<dbReference type="InterPro" id="IPR036116">
    <property type="entry name" value="FN3_sf"/>
</dbReference>
<dbReference type="CDD" id="cd00063">
    <property type="entry name" value="FN3"/>
    <property type="match status" value="1"/>
</dbReference>
<protein>
    <submittedName>
        <fullName evidence="4">Fibronectin type III domain protein</fullName>
    </submittedName>
</protein>
<keyword evidence="5" id="KW-1185">Reference proteome</keyword>
<accession>A0A4R2JY27</accession>
<name>A0A4R2JY27_9PSEU</name>
<dbReference type="SUPFAM" id="SSF69322">
    <property type="entry name" value="Tricorn protease domain 2"/>
    <property type="match status" value="1"/>
</dbReference>
<evidence type="ECO:0000256" key="2">
    <source>
        <dbReference type="ARBA" id="ARBA00023326"/>
    </source>
</evidence>
<reference evidence="4 5" key="1">
    <citation type="submission" date="2019-03" db="EMBL/GenBank/DDBJ databases">
        <title>Genomic Encyclopedia of Type Strains, Phase IV (KMG-IV): sequencing the most valuable type-strain genomes for metagenomic binning, comparative biology and taxonomic classification.</title>
        <authorList>
            <person name="Goeker M."/>
        </authorList>
    </citation>
    <scope>NUCLEOTIDE SEQUENCE [LARGE SCALE GENOMIC DNA]</scope>
    <source>
        <strain evidence="4 5">DSM 45934</strain>
    </source>
</reference>
<keyword evidence="1" id="KW-0326">Glycosidase</keyword>
<dbReference type="Proteomes" id="UP000295680">
    <property type="component" value="Unassembled WGS sequence"/>
</dbReference>